<dbReference type="InterPro" id="IPR011650">
    <property type="entry name" value="Peptidase_M20_dimer"/>
</dbReference>
<proteinExistence type="predicted"/>
<feature type="binding site" evidence="1">
    <location>
        <position position="203"/>
    </location>
    <ligand>
        <name>Mn(2+)</name>
        <dbReference type="ChEBI" id="CHEBI:29035"/>
        <label>2</label>
    </ligand>
</feature>
<dbReference type="Proteomes" id="UP001205748">
    <property type="component" value="Unassembled WGS sequence"/>
</dbReference>
<organism evidence="3 4">
    <name type="scientific">Irregularibacter muris</name>
    <dbReference type="NCBI Taxonomy" id="1796619"/>
    <lineage>
        <taxon>Bacteria</taxon>
        <taxon>Bacillati</taxon>
        <taxon>Bacillota</taxon>
        <taxon>Clostridia</taxon>
        <taxon>Eubacteriales</taxon>
        <taxon>Eubacteriaceae</taxon>
        <taxon>Irregularibacter</taxon>
    </lineage>
</organism>
<name>A0AAE3HDL6_9FIRM</name>
<dbReference type="PANTHER" id="PTHR30575:SF3">
    <property type="entry name" value="PEPTIDASE M20 DIMERISATION DOMAIN-CONTAINING PROTEIN"/>
    <property type="match status" value="1"/>
</dbReference>
<reference evidence="3" key="1">
    <citation type="submission" date="2022-07" db="EMBL/GenBank/DDBJ databases">
        <title>Enhanced cultured diversity of the mouse gut microbiota enables custom-made synthetic communities.</title>
        <authorList>
            <person name="Afrizal A."/>
        </authorList>
    </citation>
    <scope>NUCLEOTIDE SEQUENCE</scope>
    <source>
        <strain evidence="3">DSM 28593</strain>
    </source>
</reference>
<feature type="binding site" evidence="1">
    <location>
        <position position="145"/>
    </location>
    <ligand>
        <name>Mn(2+)</name>
        <dbReference type="ChEBI" id="CHEBI:29035"/>
        <label>2</label>
    </ligand>
</feature>
<dbReference type="InterPro" id="IPR036264">
    <property type="entry name" value="Bact_exopeptidase_dim_dom"/>
</dbReference>
<dbReference type="EMBL" id="JANKAS010000001">
    <property type="protein sequence ID" value="MCR1897397.1"/>
    <property type="molecule type" value="Genomic_DNA"/>
</dbReference>
<dbReference type="PANTHER" id="PTHR30575">
    <property type="entry name" value="PEPTIDASE M20"/>
    <property type="match status" value="1"/>
</dbReference>
<feature type="binding site" evidence="1">
    <location>
        <position position="179"/>
    </location>
    <ligand>
        <name>Mn(2+)</name>
        <dbReference type="ChEBI" id="CHEBI:29035"/>
        <label>2</label>
    </ligand>
</feature>
<keyword evidence="1" id="KW-0464">Manganese</keyword>
<sequence length="432" mass="46998">MVDIKSLEPKIIDYRRDFHKYAEGGWAEFRTSSIVAEKLVELGYEVSVGLDIAEPEVVLSKPDDEYIEEQKARAIRQGADPKWVEKMNNITGVVGVLSTGRPGPVIGLRFDMDALLIDEEQKEGHFPYDQGFASINKGFDHACGHDGHTAIGLVTAEVIASMQEELKGTIKLIFQPAEELGGGARAIVEKGILDDVDYFVATHVGMTYQGLGLPSNACACGFNDFLDSRFYNVFYAGKASHPCGDPHVGRNALLAACTAALNIHTIAPHSEGLFRSNVGILQAGTARNAIAPNAYMEVEVRGETTKISDYGEKRLLTIIEHAAKSYDVDFEVEFKANTPSGKSDPEMVKIIMEEASKLPWFENVYEEGEVGGSEDATEMMTRVQSKGGLATYIAVGADLSGTVHSSQFDFDEDCMINGVELLTAVVKKIGSK</sequence>
<dbReference type="InterPro" id="IPR002933">
    <property type="entry name" value="Peptidase_M20"/>
</dbReference>
<feature type="binding site" evidence="1">
    <location>
        <position position="143"/>
    </location>
    <ligand>
        <name>Mn(2+)</name>
        <dbReference type="ChEBI" id="CHEBI:29035"/>
        <label>2</label>
    </ligand>
</feature>
<dbReference type="Gene3D" id="3.40.630.10">
    <property type="entry name" value="Zn peptidases"/>
    <property type="match status" value="2"/>
</dbReference>
<dbReference type="RefSeq" id="WP_257528805.1">
    <property type="nucleotide sequence ID" value="NZ_JANKAS010000001.1"/>
</dbReference>
<gene>
    <name evidence="3" type="ORF">NSA47_00140</name>
</gene>
<comment type="cofactor">
    <cofactor evidence="1">
        <name>Mn(2+)</name>
        <dbReference type="ChEBI" id="CHEBI:29035"/>
    </cofactor>
    <text evidence="1">The Mn(2+) ion enhances activity.</text>
</comment>
<keyword evidence="1" id="KW-0479">Metal-binding</keyword>
<dbReference type="InterPro" id="IPR052030">
    <property type="entry name" value="Peptidase_M20/M20A_hydrolases"/>
</dbReference>
<dbReference type="GO" id="GO:0016805">
    <property type="term" value="F:dipeptidase activity"/>
    <property type="evidence" value="ECO:0007669"/>
    <property type="project" value="TreeGrafter"/>
</dbReference>
<dbReference type="SUPFAM" id="SSF55031">
    <property type="entry name" value="Bacterial exopeptidase dimerisation domain"/>
    <property type="match status" value="1"/>
</dbReference>
<dbReference type="GO" id="GO:0046872">
    <property type="term" value="F:metal ion binding"/>
    <property type="evidence" value="ECO:0007669"/>
    <property type="project" value="UniProtKB-KW"/>
</dbReference>
<dbReference type="GO" id="GO:0005737">
    <property type="term" value="C:cytoplasm"/>
    <property type="evidence" value="ECO:0007669"/>
    <property type="project" value="TreeGrafter"/>
</dbReference>
<evidence type="ECO:0000256" key="1">
    <source>
        <dbReference type="PIRSR" id="PIRSR005962-1"/>
    </source>
</evidence>
<evidence type="ECO:0000313" key="3">
    <source>
        <dbReference type="EMBL" id="MCR1897397.1"/>
    </source>
</evidence>
<dbReference type="Pfam" id="PF01546">
    <property type="entry name" value="Peptidase_M20"/>
    <property type="match status" value="1"/>
</dbReference>
<dbReference type="GO" id="GO:0071713">
    <property type="term" value="F:para-aminobenzoyl-glutamate hydrolase activity"/>
    <property type="evidence" value="ECO:0007669"/>
    <property type="project" value="TreeGrafter"/>
</dbReference>
<evidence type="ECO:0000259" key="2">
    <source>
        <dbReference type="Pfam" id="PF07687"/>
    </source>
</evidence>
<dbReference type="GO" id="GO:0046657">
    <property type="term" value="P:folic acid catabolic process"/>
    <property type="evidence" value="ECO:0007669"/>
    <property type="project" value="TreeGrafter"/>
</dbReference>
<accession>A0AAE3HDL6</accession>
<dbReference type="SUPFAM" id="SSF53187">
    <property type="entry name" value="Zn-dependent exopeptidases"/>
    <property type="match status" value="1"/>
</dbReference>
<keyword evidence="4" id="KW-1185">Reference proteome</keyword>
<dbReference type="InterPro" id="IPR017439">
    <property type="entry name" value="Amidohydrolase"/>
</dbReference>
<dbReference type="NCBIfam" id="TIGR01891">
    <property type="entry name" value="amidohydrolases"/>
    <property type="match status" value="1"/>
</dbReference>
<dbReference type="PIRSF" id="PIRSF005962">
    <property type="entry name" value="Pept_M20D_amidohydro"/>
    <property type="match status" value="1"/>
</dbReference>
<dbReference type="Pfam" id="PF07687">
    <property type="entry name" value="M20_dimer"/>
    <property type="match status" value="1"/>
</dbReference>
<dbReference type="AlphaFoldDB" id="A0AAE3HDL6"/>
<comment type="caution">
    <text evidence="3">The sequence shown here is derived from an EMBL/GenBank/DDBJ whole genome shotgun (WGS) entry which is preliminary data.</text>
</comment>
<evidence type="ECO:0000313" key="4">
    <source>
        <dbReference type="Proteomes" id="UP001205748"/>
    </source>
</evidence>
<protein>
    <submittedName>
        <fullName evidence="3">Amidohydrolase</fullName>
    </submittedName>
</protein>
<feature type="domain" description="Peptidase M20 dimerisation" evidence="2">
    <location>
        <begin position="233"/>
        <end position="326"/>
    </location>
</feature>
<feature type="binding site" evidence="1">
    <location>
        <position position="404"/>
    </location>
    <ligand>
        <name>Mn(2+)</name>
        <dbReference type="ChEBI" id="CHEBI:29035"/>
        <label>2</label>
    </ligand>
</feature>